<dbReference type="EMBL" id="KL142371">
    <property type="protein sequence ID" value="KDR81245.1"/>
    <property type="molecule type" value="Genomic_DNA"/>
</dbReference>
<name>A0A067TDE4_GALM3</name>
<gene>
    <name evidence="3" type="ORF">GALMADRAFT_116266</name>
</gene>
<evidence type="ECO:0000313" key="3">
    <source>
        <dbReference type="EMBL" id="KDR81245.1"/>
    </source>
</evidence>
<dbReference type="GO" id="GO:0005525">
    <property type="term" value="F:GTP binding"/>
    <property type="evidence" value="ECO:0007669"/>
    <property type="project" value="InterPro"/>
</dbReference>
<feature type="transmembrane region" description="Helical" evidence="1">
    <location>
        <begin position="340"/>
        <end position="366"/>
    </location>
</feature>
<dbReference type="HOGENOM" id="CLU_023805_2_1_1"/>
<dbReference type="InterPro" id="IPR027417">
    <property type="entry name" value="P-loop_NTPase"/>
</dbReference>
<reference evidence="4" key="1">
    <citation type="journal article" date="2014" name="Proc. Natl. Acad. Sci. U.S.A.">
        <title>Extensive sampling of basidiomycete genomes demonstrates inadequacy of the white-rot/brown-rot paradigm for wood decay fungi.</title>
        <authorList>
            <person name="Riley R."/>
            <person name="Salamov A.A."/>
            <person name="Brown D.W."/>
            <person name="Nagy L.G."/>
            <person name="Floudas D."/>
            <person name="Held B.W."/>
            <person name="Levasseur A."/>
            <person name="Lombard V."/>
            <person name="Morin E."/>
            <person name="Otillar R."/>
            <person name="Lindquist E.A."/>
            <person name="Sun H."/>
            <person name="LaButti K.M."/>
            <person name="Schmutz J."/>
            <person name="Jabbour D."/>
            <person name="Luo H."/>
            <person name="Baker S.E."/>
            <person name="Pisabarro A.G."/>
            <person name="Walton J.D."/>
            <person name="Blanchette R.A."/>
            <person name="Henrissat B."/>
            <person name="Martin F."/>
            <person name="Cullen D."/>
            <person name="Hibbett D.S."/>
            <person name="Grigoriev I.V."/>
        </authorList>
    </citation>
    <scope>NUCLEOTIDE SEQUENCE [LARGE SCALE GENOMIC DNA]</scope>
    <source>
        <strain evidence="4">CBS 339.88</strain>
    </source>
</reference>
<dbReference type="SUPFAM" id="SSF52540">
    <property type="entry name" value="P-loop containing nucleoside triphosphate hydrolases"/>
    <property type="match status" value="1"/>
</dbReference>
<accession>A0A067TDE4</accession>
<keyword evidence="4" id="KW-1185">Reference proteome</keyword>
<organism evidence="3 4">
    <name type="scientific">Galerina marginata (strain CBS 339.88)</name>
    <dbReference type="NCBI Taxonomy" id="685588"/>
    <lineage>
        <taxon>Eukaryota</taxon>
        <taxon>Fungi</taxon>
        <taxon>Dikarya</taxon>
        <taxon>Basidiomycota</taxon>
        <taxon>Agaricomycotina</taxon>
        <taxon>Agaricomycetes</taxon>
        <taxon>Agaricomycetidae</taxon>
        <taxon>Agaricales</taxon>
        <taxon>Agaricineae</taxon>
        <taxon>Strophariaceae</taxon>
        <taxon>Galerina</taxon>
    </lineage>
</organism>
<keyword evidence="1" id="KW-1133">Transmembrane helix</keyword>
<protein>
    <recommendedName>
        <fullName evidence="2">G domain-containing protein</fullName>
    </recommendedName>
</protein>
<keyword evidence="1" id="KW-0812">Transmembrane</keyword>
<sequence>MTAIAIDLPSKVEETLAACPQFRIVVIGKSGVGKSSLVSNIFSVAVDDIHISHDRAGKANIEYGHTSDKNMRFILHDSLGFEPGTVENWKIVESFLRERSAASELQERVHAIWLCIEAPRTGSRLQETSDEKLLRLADELNIPAIAVFTKYDMLVNEYYQEALKSKVPDTDIDRISEEYAEISFNSRIKDFQSLTLVPCVKVSTDDDYPEAERLKTLRELVDITRQQLLGVEGDLYVLWATAQQVSAHQKVQRSISEGCKKYWMDLGRSTVFQGHNLIDCVQRIHNDILKIWNFNDPLKLLSGDIFFAKMLQLVEPLLSEYESPTGPDDRLSQYSDLMSLATAVGTSFAQILGAAGIGIVAFKYLYGKYRRIPLTAQYLGAYIVDLTLVLHHLFINTLVMEPPRPLSEELISGAVASHKDMDAKKVHNRVHAMTSGNLPSHFETKIADLIREFLQIDTE</sequence>
<dbReference type="Gene3D" id="3.40.50.300">
    <property type="entry name" value="P-loop containing nucleotide triphosphate hydrolases"/>
    <property type="match status" value="1"/>
</dbReference>
<feature type="domain" description="G" evidence="2">
    <location>
        <begin position="23"/>
        <end position="150"/>
    </location>
</feature>
<evidence type="ECO:0000256" key="1">
    <source>
        <dbReference type="SAM" id="Phobius"/>
    </source>
</evidence>
<dbReference type="Proteomes" id="UP000027222">
    <property type="component" value="Unassembled WGS sequence"/>
</dbReference>
<evidence type="ECO:0000313" key="4">
    <source>
        <dbReference type="Proteomes" id="UP000027222"/>
    </source>
</evidence>
<dbReference type="InterPro" id="IPR006073">
    <property type="entry name" value="GTP-bd"/>
</dbReference>
<evidence type="ECO:0000259" key="2">
    <source>
        <dbReference type="Pfam" id="PF01926"/>
    </source>
</evidence>
<dbReference type="AlphaFoldDB" id="A0A067TDE4"/>
<dbReference type="Pfam" id="PF01926">
    <property type="entry name" value="MMR_HSR1"/>
    <property type="match status" value="1"/>
</dbReference>
<keyword evidence="1" id="KW-0472">Membrane</keyword>
<dbReference type="OrthoDB" id="391988at2759"/>
<proteinExistence type="predicted"/>
<dbReference type="PRINTS" id="PR00449">
    <property type="entry name" value="RASTRNSFRMNG"/>
</dbReference>